<evidence type="ECO:0000313" key="2">
    <source>
        <dbReference type="EMBL" id="GFY54145.1"/>
    </source>
</evidence>
<name>A0A8X6XK95_9ARAC</name>
<gene>
    <name evidence="2" type="ORF">TNIN_235451</name>
</gene>
<dbReference type="EMBL" id="BMAV01009728">
    <property type="protein sequence ID" value="GFY54145.1"/>
    <property type="molecule type" value="Genomic_DNA"/>
</dbReference>
<evidence type="ECO:0000313" key="3">
    <source>
        <dbReference type="Proteomes" id="UP000886998"/>
    </source>
</evidence>
<accession>A0A8X6XK95</accession>
<protein>
    <submittedName>
        <fullName evidence="2">Uncharacterized protein</fullName>
    </submittedName>
</protein>
<keyword evidence="3" id="KW-1185">Reference proteome</keyword>
<feature type="region of interest" description="Disordered" evidence="1">
    <location>
        <begin position="93"/>
        <end position="116"/>
    </location>
</feature>
<dbReference type="Proteomes" id="UP000886998">
    <property type="component" value="Unassembled WGS sequence"/>
</dbReference>
<organism evidence="2 3">
    <name type="scientific">Trichonephila inaurata madagascariensis</name>
    <dbReference type="NCBI Taxonomy" id="2747483"/>
    <lineage>
        <taxon>Eukaryota</taxon>
        <taxon>Metazoa</taxon>
        <taxon>Ecdysozoa</taxon>
        <taxon>Arthropoda</taxon>
        <taxon>Chelicerata</taxon>
        <taxon>Arachnida</taxon>
        <taxon>Araneae</taxon>
        <taxon>Araneomorphae</taxon>
        <taxon>Entelegynae</taxon>
        <taxon>Araneoidea</taxon>
        <taxon>Nephilidae</taxon>
        <taxon>Trichonephila</taxon>
        <taxon>Trichonephila inaurata</taxon>
    </lineage>
</organism>
<proteinExistence type="predicted"/>
<sequence length="129" mass="14289">MVFACFNFAEPGNLRWKTQMPILLPTGLNNGFYSWDFHLTSRILHCRLPAGIQPRSTISTAATSKTRTCGRCQLRLRASRICTCGCIARHPVSIKTPSGRHGLPQSPTQREPQTYHVAPSHVSILSSAD</sequence>
<dbReference type="AlphaFoldDB" id="A0A8X6XK95"/>
<evidence type="ECO:0000256" key="1">
    <source>
        <dbReference type="SAM" id="MobiDB-lite"/>
    </source>
</evidence>
<comment type="caution">
    <text evidence="2">The sequence shown here is derived from an EMBL/GenBank/DDBJ whole genome shotgun (WGS) entry which is preliminary data.</text>
</comment>
<reference evidence="2" key="1">
    <citation type="submission" date="2020-08" db="EMBL/GenBank/DDBJ databases">
        <title>Multicomponent nature underlies the extraordinary mechanical properties of spider dragline silk.</title>
        <authorList>
            <person name="Kono N."/>
            <person name="Nakamura H."/>
            <person name="Mori M."/>
            <person name="Yoshida Y."/>
            <person name="Ohtoshi R."/>
            <person name="Malay A.D."/>
            <person name="Moran D.A.P."/>
            <person name="Tomita M."/>
            <person name="Numata K."/>
            <person name="Arakawa K."/>
        </authorList>
    </citation>
    <scope>NUCLEOTIDE SEQUENCE</scope>
</reference>